<evidence type="ECO:0000256" key="2">
    <source>
        <dbReference type="ARBA" id="ARBA00023157"/>
    </source>
</evidence>
<evidence type="ECO:0000259" key="6">
    <source>
        <dbReference type="SMART" id="SM00458"/>
    </source>
</evidence>
<dbReference type="KEGG" id="cmo:103501401"/>
<dbReference type="Gene3D" id="4.10.470.10">
    <property type="entry name" value="Ricin (A Subunit), domain 2"/>
    <property type="match status" value="1"/>
</dbReference>
<organism evidence="8 9">
    <name type="scientific">Cucumis melo</name>
    <name type="common">Muskmelon</name>
    <dbReference type="NCBI Taxonomy" id="3656"/>
    <lineage>
        <taxon>Eukaryota</taxon>
        <taxon>Viridiplantae</taxon>
        <taxon>Streptophyta</taxon>
        <taxon>Embryophyta</taxon>
        <taxon>Tracheophyta</taxon>
        <taxon>Spermatophyta</taxon>
        <taxon>Magnoliopsida</taxon>
        <taxon>eudicotyledons</taxon>
        <taxon>Gunneridae</taxon>
        <taxon>Pentapetalae</taxon>
        <taxon>rosids</taxon>
        <taxon>fabids</taxon>
        <taxon>Cucurbitales</taxon>
        <taxon>Cucurbitaceae</taxon>
        <taxon>Benincaseae</taxon>
        <taxon>Cucumis</taxon>
    </lineage>
</organism>
<evidence type="ECO:0000256" key="1">
    <source>
        <dbReference type="ARBA" id="ARBA00010414"/>
    </source>
</evidence>
<dbReference type="GO" id="GO:0017148">
    <property type="term" value="P:negative regulation of translation"/>
    <property type="evidence" value="ECO:0007669"/>
    <property type="project" value="UniProtKB-KW"/>
</dbReference>
<evidence type="ECO:0000256" key="3">
    <source>
        <dbReference type="ARBA" id="ARBA00023180"/>
    </source>
</evidence>
<dbReference type="InterPro" id="IPR036041">
    <property type="entry name" value="Ribosome-inact_prot_sf"/>
</dbReference>
<feature type="domain" description="Ricin B lectin" evidence="6">
    <location>
        <begin position="284"/>
        <end position="404"/>
    </location>
</feature>
<dbReference type="GO" id="GO:0006952">
    <property type="term" value="P:defense response"/>
    <property type="evidence" value="ECO:0007669"/>
    <property type="project" value="UniProtKB-KW"/>
</dbReference>
<feature type="signal peptide" evidence="5">
    <location>
        <begin position="1"/>
        <end position="19"/>
    </location>
</feature>
<dbReference type="EnsemblPlants" id="MELO3C025120.2.1">
    <property type="protein sequence ID" value="MELO3C025120.2.1"/>
    <property type="gene ID" value="MELO3C025120.2"/>
</dbReference>
<dbReference type="InterPro" id="IPR000772">
    <property type="entry name" value="Ricin_B_lectin"/>
</dbReference>
<gene>
    <name evidence="9" type="primary">LOC103501401</name>
    <name evidence="7" type="synonym">103501401</name>
</gene>
<dbReference type="PANTHER" id="PTHR33453:SF34">
    <property type="entry name" value="RIBOSOME-INACTIVATING PROTEIN"/>
    <property type="match status" value="1"/>
</dbReference>
<dbReference type="SUPFAM" id="SSF56371">
    <property type="entry name" value="Ribosome inactivating proteins (RIP)"/>
    <property type="match status" value="1"/>
</dbReference>
<comment type="catalytic activity">
    <reaction evidence="4">
        <text>Endohydrolysis of the N-glycosidic bond at one specific adenosine on the 28S rRNA.</text>
        <dbReference type="EC" id="3.2.2.22"/>
    </reaction>
</comment>
<protein>
    <recommendedName>
        <fullName evidence="4">Ribosome-inactivating protein</fullName>
    </recommendedName>
    <component>
        <recommendedName>
            <fullName evidence="4">Ribosome-inactivating protein chain A</fullName>
        </recommendedName>
        <alternativeName>
            <fullName evidence="4">rRNA N-glycosidase</fullName>
            <ecNumber evidence="4">3.2.2.22</ecNumber>
        </alternativeName>
    </component>
    <component>
        <recommendedName>
            <fullName evidence="4">Ribosome-inactivating protein chain B</fullName>
        </recommendedName>
    </component>
</protein>
<dbReference type="CDD" id="cd23443">
    <property type="entry name" value="beta-trefoil_Ricin_RIPs_II_rpt1"/>
    <property type="match status" value="1"/>
</dbReference>
<dbReference type="eggNOG" id="ENOG502QUVN">
    <property type="taxonomic scope" value="Eukaryota"/>
</dbReference>
<dbReference type="InterPro" id="IPR001574">
    <property type="entry name" value="Ribosome_inactivat_prot"/>
</dbReference>
<evidence type="ECO:0000256" key="5">
    <source>
        <dbReference type="SAM" id="SignalP"/>
    </source>
</evidence>
<dbReference type="Pfam" id="PF00161">
    <property type="entry name" value="RIP"/>
    <property type="match status" value="1"/>
</dbReference>
<dbReference type="SMR" id="A0A1S3CIM5"/>
<dbReference type="GO" id="GO:0030598">
    <property type="term" value="F:rRNA N-glycosylase activity"/>
    <property type="evidence" value="ECO:0007669"/>
    <property type="project" value="UniProtKB-EC"/>
</dbReference>
<dbReference type="InterPro" id="IPR017989">
    <property type="entry name" value="Ribosome_inactivat_1/2"/>
</dbReference>
<keyword evidence="2" id="KW-1015">Disulfide bond</keyword>
<dbReference type="GeneID" id="103501401"/>
<dbReference type="PANTHER" id="PTHR33453">
    <property type="match status" value="1"/>
</dbReference>
<keyword evidence="8" id="KW-1185">Reference proteome</keyword>
<dbReference type="InterPro" id="IPR016138">
    <property type="entry name" value="Ribosome_inactivat_prot_sub1"/>
</dbReference>
<dbReference type="InParanoid" id="A0A1S3CIM5"/>
<evidence type="ECO:0000313" key="9">
    <source>
        <dbReference type="RefSeq" id="XP_008463192.1"/>
    </source>
</evidence>
<dbReference type="CDD" id="cd23444">
    <property type="entry name" value="beta-trefoil_Ricin_RIPs_II_rpt2"/>
    <property type="match status" value="1"/>
</dbReference>
<dbReference type="SMART" id="SM00458">
    <property type="entry name" value="RICIN"/>
    <property type="match status" value="2"/>
</dbReference>
<feature type="chain" id="PRO_5044565694" description="Ribosome-inactivating protein" evidence="5">
    <location>
        <begin position="20"/>
        <end position="534"/>
    </location>
</feature>
<accession>A0A1S3CIM5</accession>
<dbReference type="Gramene" id="MELO3C025120.2.1">
    <property type="protein sequence ID" value="MELO3C025120.2.1"/>
    <property type="gene ID" value="MELO3C025120.2"/>
</dbReference>
<proteinExistence type="inferred from homology"/>
<sequence>MRVLLAFVVTLSFATNALSKRPVVDVYQSYIQTIRQKFGSKTHKLYGIPVLQHSLSNSDRFHLIDTGNEPGDTITLAVDAQDMSVVAYLAGNDDSYFFSNAPKFAFDILFPNTNQNLLNFDSSFKSIEKAANTTRQATPLGFKESNAAIANLFHYDSVLAPVSFLIVFQMIFESAKFNFIEQRIVNSIKYGEAFTPDLAMLSLEDNWSELSLQIQASNSLQGLFGSSVTLYNSKNEAIEVDSIYYPLILSNLALQLYHCNIQDYIKMPTATVTDHQNPRCYVKERTVRISGRDGLCVDVARDGSQVISSPCGQQANQRWTFNRDHTIRSSDKCLIPTKSKANPFAVILDCNKVSQQDATWDVSISGTIMNPAYDLVLTSNNGINDNSLSMKKNKYCGNQGWRVGNFVEPLIVSIIGVKQMCLEATEENTNIWLEECVKNKIEQSWAVYSDGSIRVNNDHSLCVTASSIEPKQRIVIGKCNGLASQRWVLNADGTISTPKNEGLVMDVAQSNVDLKEIVLYPRSDLVSQQWVALY</sequence>
<keyword evidence="5" id="KW-0732">Signal</keyword>
<keyword evidence="4" id="KW-0378">Hydrolase</keyword>
<keyword evidence="4" id="KW-0652">Protein synthesis inhibitor</keyword>
<dbReference type="OrthoDB" id="1642280at2759"/>
<dbReference type="InterPro" id="IPR035992">
    <property type="entry name" value="Ricin_B-like_lectins"/>
</dbReference>
<dbReference type="Gene3D" id="3.40.420.10">
    <property type="entry name" value="Ricin (A subunit), domain 1"/>
    <property type="match status" value="1"/>
</dbReference>
<comment type="similarity">
    <text evidence="1">In the N-terminal section; belongs to the ribosome-inactivating protein family. Type 2 RIP subfamily.</text>
</comment>
<feature type="domain" description="Ricin B lectin" evidence="6">
    <location>
        <begin position="408"/>
        <end position="533"/>
    </location>
</feature>
<evidence type="ECO:0000256" key="4">
    <source>
        <dbReference type="RuleBase" id="RU004915"/>
    </source>
</evidence>
<reference evidence="7" key="1">
    <citation type="submission" date="2023-03" db="UniProtKB">
        <authorList>
            <consortium name="EnsemblPlants"/>
        </authorList>
    </citation>
    <scope>IDENTIFICATION</scope>
</reference>
<reference evidence="9" key="2">
    <citation type="submission" date="2025-04" db="UniProtKB">
        <authorList>
            <consortium name="RefSeq"/>
        </authorList>
    </citation>
    <scope>IDENTIFICATION</scope>
</reference>
<dbReference type="Gene3D" id="2.80.10.50">
    <property type="match status" value="2"/>
</dbReference>
<dbReference type="GO" id="GO:0090729">
    <property type="term" value="F:toxin activity"/>
    <property type="evidence" value="ECO:0007669"/>
    <property type="project" value="UniProtKB-KW"/>
</dbReference>
<dbReference type="InterPro" id="IPR016139">
    <property type="entry name" value="Ribosome_inactivat_prot_sub2"/>
</dbReference>
<comment type="similarity">
    <text evidence="4">Belongs to the ribosome-inactivating protein family.</text>
</comment>
<dbReference type="RefSeq" id="XP_008463192.1">
    <property type="nucleotide sequence ID" value="XM_008464970.1"/>
</dbReference>
<keyword evidence="4" id="KW-0611">Plant defense</keyword>
<dbReference type="Proteomes" id="UP001652600">
    <property type="component" value="Chromosome 9"/>
</dbReference>
<dbReference type="Pfam" id="PF00652">
    <property type="entry name" value="Ricin_B_lectin"/>
    <property type="match status" value="2"/>
</dbReference>
<keyword evidence="4" id="KW-0800">Toxin</keyword>
<dbReference type="Gene3D" id="6.10.250.2640">
    <property type="match status" value="1"/>
</dbReference>
<dbReference type="EC" id="3.2.2.22" evidence="4"/>
<dbReference type="PRINTS" id="PR00396">
    <property type="entry name" value="SHIGARICIN"/>
</dbReference>
<evidence type="ECO:0000313" key="7">
    <source>
        <dbReference type="EnsemblPlants" id="MELO3C025120.2.1"/>
    </source>
</evidence>
<dbReference type="SUPFAM" id="SSF50370">
    <property type="entry name" value="Ricin B-like lectins"/>
    <property type="match status" value="2"/>
</dbReference>
<keyword evidence="3" id="KW-0325">Glycoprotein</keyword>
<dbReference type="AlphaFoldDB" id="A0A1S3CIM5"/>
<dbReference type="PROSITE" id="PS50231">
    <property type="entry name" value="RICIN_B_LECTIN"/>
    <property type="match status" value="2"/>
</dbReference>
<comment type="subunit">
    <text evidence="4">Might form dimers or tetramers of disulfide-linked A and B chains.</text>
</comment>
<comment type="function">
    <text evidence="4">The A chain is responsible for inhibiting protein synthesis through the catalytic inactivation of 60S ribosomal subunits by removing adenine from position 4,324 of 28S rRNA. The B chain binds to cell receptors and probably facilitates the entry into the cell of the A chain; B chains are also responsible for cell agglutination (lectin activity).</text>
</comment>
<evidence type="ECO:0000313" key="8">
    <source>
        <dbReference type="Proteomes" id="UP001652600"/>
    </source>
</evidence>
<name>A0A1S3CIM5_CUCME</name>